<evidence type="ECO:0000256" key="7">
    <source>
        <dbReference type="ARBA" id="ARBA00022679"/>
    </source>
</evidence>
<feature type="transmembrane region" description="Helical" evidence="12">
    <location>
        <begin position="396"/>
        <end position="418"/>
    </location>
</feature>
<feature type="transmembrane region" description="Helical" evidence="12">
    <location>
        <begin position="299"/>
        <end position="323"/>
    </location>
</feature>
<evidence type="ECO:0000256" key="2">
    <source>
        <dbReference type="ARBA" id="ARBA00004687"/>
    </source>
</evidence>
<evidence type="ECO:0000256" key="5">
    <source>
        <dbReference type="ARBA" id="ARBA00022502"/>
    </source>
</evidence>
<dbReference type="AlphaFoldDB" id="A0A7D9GZ02"/>
<evidence type="ECO:0000256" key="9">
    <source>
        <dbReference type="ARBA" id="ARBA00022824"/>
    </source>
</evidence>
<evidence type="ECO:0000256" key="1">
    <source>
        <dbReference type="ARBA" id="ARBA00004477"/>
    </source>
</evidence>
<feature type="chain" id="PRO_5029013729" description="GPI mannosyltransferase 2" evidence="13">
    <location>
        <begin position="19"/>
        <end position="422"/>
    </location>
</feature>
<keyword evidence="10 12" id="KW-1133">Transmembrane helix</keyword>
<comment type="subcellular location">
    <subcellularLocation>
        <location evidence="1 12">Endoplasmic reticulum membrane</location>
        <topology evidence="1 12">Multi-pass membrane protein</topology>
    </subcellularLocation>
</comment>
<keyword evidence="6 12" id="KW-0328">Glycosyltransferase</keyword>
<evidence type="ECO:0000313" key="15">
    <source>
        <dbReference type="Proteomes" id="UP000478008"/>
    </source>
</evidence>
<keyword evidence="13" id="KW-0732">Signal</keyword>
<comment type="similarity">
    <text evidence="3 12">Belongs to the PIGV family.</text>
</comment>
<keyword evidence="11 12" id="KW-0472">Membrane</keyword>
<dbReference type="EC" id="2.4.1.-" evidence="12"/>
<reference evidence="14 15" key="1">
    <citation type="submission" date="2019-07" db="EMBL/GenBank/DDBJ databases">
        <authorList>
            <person name="Friedrich A."/>
            <person name="Schacherer J."/>
        </authorList>
    </citation>
    <scope>NUCLEOTIDE SEQUENCE [LARGE SCALE GENOMIC DNA]</scope>
</reference>
<dbReference type="EMBL" id="CABFWN010000002">
    <property type="protein sequence ID" value="VUG17462.1"/>
    <property type="molecule type" value="Genomic_DNA"/>
</dbReference>
<keyword evidence="15" id="KW-1185">Reference proteome</keyword>
<evidence type="ECO:0000256" key="10">
    <source>
        <dbReference type="ARBA" id="ARBA00022989"/>
    </source>
</evidence>
<evidence type="ECO:0000256" key="13">
    <source>
        <dbReference type="SAM" id="SignalP"/>
    </source>
</evidence>
<organism evidence="14 15">
    <name type="scientific">Dekkera bruxellensis</name>
    <name type="common">Brettanomyces custersii</name>
    <dbReference type="NCBI Taxonomy" id="5007"/>
    <lineage>
        <taxon>Eukaryota</taxon>
        <taxon>Fungi</taxon>
        <taxon>Dikarya</taxon>
        <taxon>Ascomycota</taxon>
        <taxon>Saccharomycotina</taxon>
        <taxon>Pichiomycetes</taxon>
        <taxon>Pichiales</taxon>
        <taxon>Pichiaceae</taxon>
        <taxon>Brettanomyces</taxon>
    </lineage>
</organism>
<proteinExistence type="inferred from homology"/>
<comment type="function">
    <text evidence="12">Mannosyltransferase involved in glycosylphosphatidylinositol-anchor biosynthesis.</text>
</comment>
<evidence type="ECO:0000256" key="4">
    <source>
        <dbReference type="ARBA" id="ARBA00013795"/>
    </source>
</evidence>
<dbReference type="PANTHER" id="PTHR12468">
    <property type="entry name" value="GPI MANNOSYLTRANSFERASE 2"/>
    <property type="match status" value="1"/>
</dbReference>
<dbReference type="GO" id="GO:0004376">
    <property type="term" value="F:GPI mannosyltransferase activity"/>
    <property type="evidence" value="ECO:0007669"/>
    <property type="project" value="InterPro"/>
</dbReference>
<evidence type="ECO:0000256" key="6">
    <source>
        <dbReference type="ARBA" id="ARBA00022676"/>
    </source>
</evidence>
<keyword evidence="5 12" id="KW-0337">GPI-anchor biosynthesis</keyword>
<evidence type="ECO:0000256" key="3">
    <source>
        <dbReference type="ARBA" id="ARBA00008698"/>
    </source>
</evidence>
<dbReference type="GO" id="GO:0031501">
    <property type="term" value="C:mannosyltransferase complex"/>
    <property type="evidence" value="ECO:0007669"/>
    <property type="project" value="TreeGrafter"/>
</dbReference>
<comment type="caution">
    <text evidence="12">Lacks conserved residue(s) required for the propagation of feature annotation.</text>
</comment>
<keyword evidence="9 12" id="KW-0256">Endoplasmic reticulum</keyword>
<feature type="signal peptide" evidence="13">
    <location>
        <begin position="1"/>
        <end position="18"/>
    </location>
</feature>
<sequence>MSQLCSVFALIKAAELFAVIISPSQFDVSTITLLQEYTSERSVILDSLSSLINTERIKKHVLDKLLSWDSVYFFKLTFDGIAFEHEWVFGPLLWRLLGVLMKLFSNNIYDALIVSMIINNICHFLSCVLLRKLTLLIFGPRFKSKKLVSTFANTCSLLCAIQPSGIFSTVGYSESVSQLFCYLGLYYRAYALTNNVRQHRKQYLLSGICFSIAFGYRSNCLLYGILYLYDLFNAIKHRTFVSMLMPLISGLLLFASLYISVALPYLRYCPERGEWCHSITKSLVTYAQSYYWNVGFLKYFTLGNIPLFLIAMPQLLVLILSLIRFKACKKIRGEWLVCFVYTFLQFTTMHVQIVNRVSTCTFLHIWFLSSLLYQDASNGNANANKKKQNFLFSQRFAHWMILFWMVWVIVQAGLYAVFLPPA</sequence>
<dbReference type="GO" id="GO:0006506">
    <property type="term" value="P:GPI anchor biosynthetic process"/>
    <property type="evidence" value="ECO:0007669"/>
    <property type="project" value="UniProtKB-UniPathway"/>
</dbReference>
<dbReference type="UniPathway" id="UPA00196"/>
<accession>A0A7D9GZ02</accession>
<gene>
    <name evidence="14" type="primary">GPI18</name>
    <name evidence="14" type="ORF">DEBR0S2_07778G</name>
</gene>
<dbReference type="Proteomes" id="UP000478008">
    <property type="component" value="Unassembled WGS sequence"/>
</dbReference>
<protein>
    <recommendedName>
        <fullName evidence="4 12">GPI mannosyltransferase 2</fullName>
        <ecNumber evidence="12">2.4.1.-</ecNumber>
    </recommendedName>
</protein>
<keyword evidence="7 12" id="KW-0808">Transferase</keyword>
<feature type="transmembrane region" description="Helical" evidence="12">
    <location>
        <begin position="240"/>
        <end position="261"/>
    </location>
</feature>
<comment type="pathway">
    <text evidence="2 12">Glycolipid biosynthesis; glycosylphosphatidylinositol-anchor biosynthesis.</text>
</comment>
<evidence type="ECO:0000313" key="14">
    <source>
        <dbReference type="EMBL" id="VUG17462.1"/>
    </source>
</evidence>
<keyword evidence="8 12" id="KW-0812">Transmembrane</keyword>
<dbReference type="GO" id="GO:0005789">
    <property type="term" value="C:endoplasmic reticulum membrane"/>
    <property type="evidence" value="ECO:0007669"/>
    <property type="project" value="UniProtKB-SubCell"/>
</dbReference>
<evidence type="ECO:0000256" key="11">
    <source>
        <dbReference type="ARBA" id="ARBA00023136"/>
    </source>
</evidence>
<feature type="transmembrane region" description="Helical" evidence="12">
    <location>
        <begin position="108"/>
        <end position="130"/>
    </location>
</feature>
<dbReference type="GO" id="GO:0000009">
    <property type="term" value="F:alpha-1,6-mannosyltransferase activity"/>
    <property type="evidence" value="ECO:0007669"/>
    <property type="project" value="InterPro"/>
</dbReference>
<evidence type="ECO:0000256" key="12">
    <source>
        <dbReference type="RuleBase" id="RU363112"/>
    </source>
</evidence>
<dbReference type="PANTHER" id="PTHR12468:SF2">
    <property type="entry name" value="GPI MANNOSYLTRANSFERASE 2"/>
    <property type="match status" value="1"/>
</dbReference>
<feature type="transmembrane region" description="Helical" evidence="12">
    <location>
        <begin position="203"/>
        <end position="228"/>
    </location>
</feature>
<dbReference type="Pfam" id="PF04188">
    <property type="entry name" value="Mannosyl_trans2"/>
    <property type="match status" value="2"/>
</dbReference>
<dbReference type="InterPro" id="IPR007315">
    <property type="entry name" value="PIG-V/Gpi18"/>
</dbReference>
<feature type="transmembrane region" description="Helical" evidence="12">
    <location>
        <begin position="151"/>
        <end position="170"/>
    </location>
</feature>
<name>A0A7D9GZ02_DEKBR</name>
<evidence type="ECO:0000256" key="8">
    <source>
        <dbReference type="ARBA" id="ARBA00022692"/>
    </source>
</evidence>